<dbReference type="Pfam" id="PF00631">
    <property type="entry name" value="G-gamma"/>
    <property type="match status" value="1"/>
</dbReference>
<proteinExistence type="predicted"/>
<sequence>MSQQQLIRLLQEKERLMKNFERSKNLMKVSEACSELVNFTKNKIDPFSPEFKDTNPWDKSSNAGCCSLM</sequence>
<dbReference type="InterPro" id="IPR036284">
    <property type="entry name" value="GGL_sf"/>
</dbReference>
<reference evidence="2 3" key="1">
    <citation type="submission" date="2013-01" db="EMBL/GenBank/DDBJ databases">
        <authorList>
            <person name="Inman J."/>
            <person name="Zafar N."/>
            <person name="Lorenzi H."/>
            <person name="Caler E."/>
        </authorList>
    </citation>
    <scope>NUCLEOTIDE SEQUENCE [LARGE SCALE GENOMIC DNA]</scope>
    <source>
        <strain evidence="2 3">HM-3:IMSS</strain>
    </source>
</reference>
<protein>
    <recommendedName>
        <fullName evidence="1">G protein gamma domain-containing protein</fullName>
    </recommendedName>
</protein>
<name>M7WU48_ENTHI</name>
<evidence type="ECO:0000313" key="2">
    <source>
        <dbReference type="EMBL" id="EMS14949.1"/>
    </source>
</evidence>
<organism evidence="2 3">
    <name type="scientific">Entamoeba histolytica HM-3:IMSS</name>
    <dbReference type="NCBI Taxonomy" id="885315"/>
    <lineage>
        <taxon>Eukaryota</taxon>
        <taxon>Amoebozoa</taxon>
        <taxon>Evosea</taxon>
        <taxon>Archamoebae</taxon>
        <taxon>Mastigamoebida</taxon>
        <taxon>Entamoebidae</taxon>
        <taxon>Entamoeba</taxon>
    </lineage>
</organism>
<evidence type="ECO:0000259" key="1">
    <source>
        <dbReference type="Pfam" id="PF00631"/>
    </source>
</evidence>
<dbReference type="VEuPathDB" id="AmoebaDB:KM1_098470"/>
<dbReference type="Proteomes" id="UP000030780">
    <property type="component" value="Unassembled WGS sequence"/>
</dbReference>
<dbReference type="Gene3D" id="4.10.260.10">
    <property type="entry name" value="Transducin (heterotrimeric G protein), gamma chain"/>
    <property type="match status" value="1"/>
</dbReference>
<dbReference type="AlphaFoldDB" id="M7WU48"/>
<feature type="domain" description="G protein gamma" evidence="1">
    <location>
        <begin position="4"/>
        <end position="69"/>
    </location>
</feature>
<dbReference type="SUPFAM" id="SSF48670">
    <property type="entry name" value="Transducin (heterotrimeric G protein), gamma chain"/>
    <property type="match status" value="1"/>
</dbReference>
<evidence type="ECO:0000313" key="3">
    <source>
        <dbReference type="Proteomes" id="UP000030780"/>
    </source>
</evidence>
<accession>M7WU48</accession>
<dbReference type="InterPro" id="IPR015898">
    <property type="entry name" value="G-protein_gamma-like_dom"/>
</dbReference>
<gene>
    <name evidence="2" type="ORF">KM1_098470</name>
</gene>
<dbReference type="EMBL" id="KB637818">
    <property type="protein sequence ID" value="EMS14949.1"/>
    <property type="molecule type" value="Genomic_DNA"/>
</dbReference>
<dbReference type="GO" id="GO:0007186">
    <property type="term" value="P:G protein-coupled receptor signaling pathway"/>
    <property type="evidence" value="ECO:0007669"/>
    <property type="project" value="InterPro"/>
</dbReference>